<feature type="compositionally biased region" description="Low complexity" evidence="1">
    <location>
        <begin position="29"/>
        <end position="47"/>
    </location>
</feature>
<evidence type="ECO:0000256" key="2">
    <source>
        <dbReference type="SAM" id="SignalP"/>
    </source>
</evidence>
<dbReference type="HOGENOM" id="CLU_650446_0_0_0"/>
<feature type="region of interest" description="Disordered" evidence="1">
    <location>
        <begin position="22"/>
        <end position="52"/>
    </location>
</feature>
<dbReference type="EMBL" id="CP007129">
    <property type="protein sequence ID" value="AHG92570.1"/>
    <property type="molecule type" value="Genomic_DNA"/>
</dbReference>
<evidence type="ECO:0000313" key="3">
    <source>
        <dbReference type="EMBL" id="AHG92570.1"/>
    </source>
</evidence>
<evidence type="ECO:0000256" key="1">
    <source>
        <dbReference type="SAM" id="MobiDB-lite"/>
    </source>
</evidence>
<dbReference type="PATRIC" id="fig|861299.3.peg.5088"/>
<evidence type="ECO:0000313" key="4">
    <source>
        <dbReference type="Proteomes" id="UP000019151"/>
    </source>
</evidence>
<dbReference type="AlphaFoldDB" id="W0RQE0"/>
<dbReference type="RefSeq" id="WP_025413904.1">
    <property type="nucleotide sequence ID" value="NZ_CP007129.1"/>
</dbReference>
<feature type="signal peptide" evidence="2">
    <location>
        <begin position="1"/>
        <end position="21"/>
    </location>
</feature>
<sequence length="460" mass="49511">MRTHTTIVTLAAALLAGAPLAAQQDGNGPASKADTTTSAAPSTAKPSNLPPITLQRLRPADKRGINVFETPKDDPIPFTGFRLGFGAAFTQQFQGLGQSNTAAPNVVNGANTNALVQIGHGPNNAVANAYVGAQLAKGIRVSMTAYLSARHHNETWVKDGYLQVDDSPIDFQPLNTLMQYVTIKAGHFEINYGDAHFRRTDNGNAMFNPLVGNYIMDAFVPQIGGELYLRGRGLAQGAFVMGGVTNGEEKGMVQKAAQRSPAFVGKIGIDRQLTKDVRARLTGSWYGQSKAANQVLFSGDRAGSRYYSVITNSTDETATAWTGAVQPFSGPTGPLHSVVVNPFLKVRGLEYFGNFEQAKGRLASETALRTITQTVNEVTLRGLGENVYLSGRYNTVSGKLAGIANDVSVKRYQVGGGWFVTPTVLTKLEWVNQKYYDFPTKDIRNGAQFKGFMLEGTVAF</sequence>
<organism evidence="3 4">
    <name type="scientific">Gemmatirosa kalamazoonensis</name>
    <dbReference type="NCBI Taxonomy" id="861299"/>
    <lineage>
        <taxon>Bacteria</taxon>
        <taxon>Pseudomonadati</taxon>
        <taxon>Gemmatimonadota</taxon>
        <taxon>Gemmatimonadia</taxon>
        <taxon>Gemmatimonadales</taxon>
        <taxon>Gemmatimonadaceae</taxon>
        <taxon>Gemmatirosa</taxon>
    </lineage>
</organism>
<reference evidence="3 4" key="1">
    <citation type="journal article" date="2014" name="Genome Announc.">
        <title>Genome Sequence and Methylome of Soil Bacterium Gemmatirosa kalamazoonensis KBS708T, a Member of the Rarely Cultivated Gemmatimonadetes Phylum.</title>
        <authorList>
            <person name="Debruyn J.M."/>
            <person name="Radosevich M."/>
            <person name="Wommack K.E."/>
            <person name="Polson S.W."/>
            <person name="Hauser L.J."/>
            <person name="Fawaz M.N."/>
            <person name="Korlach J."/>
            <person name="Tsai Y.C."/>
        </authorList>
    </citation>
    <scope>NUCLEOTIDE SEQUENCE [LARGE SCALE GENOMIC DNA]</scope>
    <source>
        <strain evidence="3 4">KBS708</strain>
        <plasmid evidence="4">Plasmid 1</plasmid>
    </source>
</reference>
<evidence type="ECO:0008006" key="5">
    <source>
        <dbReference type="Google" id="ProtNLM"/>
    </source>
</evidence>
<dbReference type="KEGG" id="gba:J421_5035"/>
<keyword evidence="4" id="KW-1185">Reference proteome</keyword>
<geneLocation type="plasmid" evidence="3 4">
    <name>1</name>
</geneLocation>
<dbReference type="InParanoid" id="W0RQE0"/>
<name>W0RQE0_9BACT</name>
<gene>
    <name evidence="3" type="ORF">J421_5035</name>
</gene>
<protein>
    <recommendedName>
        <fullName evidence="5">Porin</fullName>
    </recommendedName>
</protein>
<keyword evidence="2" id="KW-0732">Signal</keyword>
<feature type="chain" id="PRO_5004795838" description="Porin" evidence="2">
    <location>
        <begin position="22"/>
        <end position="460"/>
    </location>
</feature>
<proteinExistence type="predicted"/>
<accession>W0RQE0</accession>
<dbReference type="Proteomes" id="UP000019151">
    <property type="component" value="Plasmid 1"/>
</dbReference>
<keyword evidence="3" id="KW-0614">Plasmid</keyword>